<proteinExistence type="predicted"/>
<dbReference type="RefSeq" id="WP_173284198.1">
    <property type="nucleotide sequence ID" value="NZ_CP054020.1"/>
</dbReference>
<sequence length="298" mass="32558">MKVSRSDLILYTIAFISAIAVVVLVYAYIEKRIADAEAHLPVKTIKIVEKPELAPVLVASRDLFRGEKIEKEDVQVLMIAKEGIKLKGVYSKPEDVVGQVVKTDLYAGEWLAGRKFVDKLAPEKVLSEGIKGLVAPGKRAMRIPVNPESGLMGILSPGDHVDVVSVFSSANGERTISRVILQNIEVLSIGQASHFKPKTDMQKVEDSGTKQDETLAKKSMVALHVDIQQAEELALAMSVGSVHLLLRNQTDVNVSDSDGVNVQVIESMKQKKVAHPAKNKRHTVELLQGGEVEEVTVQ</sequence>
<protein>
    <submittedName>
        <fullName evidence="3">Flp pilus assembly protein CpaB</fullName>
    </submittedName>
</protein>
<dbReference type="AlphaFoldDB" id="A0A7D4SHQ6"/>
<keyword evidence="1" id="KW-0472">Membrane</keyword>
<organism evidence="3 4">
    <name type="scientific">Thiomicrorhabdus xiamenensis</name>
    <dbReference type="NCBI Taxonomy" id="2739063"/>
    <lineage>
        <taxon>Bacteria</taxon>
        <taxon>Pseudomonadati</taxon>
        <taxon>Pseudomonadota</taxon>
        <taxon>Gammaproteobacteria</taxon>
        <taxon>Thiotrichales</taxon>
        <taxon>Piscirickettsiaceae</taxon>
        <taxon>Thiomicrorhabdus</taxon>
    </lineage>
</organism>
<feature type="domain" description="SAF" evidence="2">
    <location>
        <begin position="54"/>
        <end position="117"/>
    </location>
</feature>
<evidence type="ECO:0000313" key="4">
    <source>
        <dbReference type="Proteomes" id="UP000504724"/>
    </source>
</evidence>
<dbReference type="Proteomes" id="UP000504724">
    <property type="component" value="Chromosome"/>
</dbReference>
<keyword evidence="4" id="KW-1185">Reference proteome</keyword>
<dbReference type="Gene3D" id="3.90.1210.10">
    <property type="entry name" value="Antifreeze-like/N-acetylneuraminic acid synthase C-terminal domain"/>
    <property type="match status" value="1"/>
</dbReference>
<dbReference type="InterPro" id="IPR031571">
    <property type="entry name" value="RcpC_dom"/>
</dbReference>
<dbReference type="CDD" id="cd11614">
    <property type="entry name" value="SAF_CpaB_FlgA_like"/>
    <property type="match status" value="1"/>
</dbReference>
<dbReference type="InterPro" id="IPR013974">
    <property type="entry name" value="SAF"/>
</dbReference>
<dbReference type="KEGG" id="txa:HQN79_02930"/>
<feature type="transmembrane region" description="Helical" evidence="1">
    <location>
        <begin position="9"/>
        <end position="29"/>
    </location>
</feature>
<evidence type="ECO:0000259" key="2">
    <source>
        <dbReference type="SMART" id="SM00858"/>
    </source>
</evidence>
<evidence type="ECO:0000313" key="3">
    <source>
        <dbReference type="EMBL" id="QKI88600.1"/>
    </source>
</evidence>
<dbReference type="Pfam" id="PF16976">
    <property type="entry name" value="RcpC"/>
    <property type="match status" value="1"/>
</dbReference>
<gene>
    <name evidence="3" type="primary">cpaB</name>
    <name evidence="3" type="ORF">HQN79_02930</name>
</gene>
<keyword evidence="1" id="KW-0812">Transmembrane</keyword>
<dbReference type="EMBL" id="CP054020">
    <property type="protein sequence ID" value="QKI88600.1"/>
    <property type="molecule type" value="Genomic_DNA"/>
</dbReference>
<dbReference type="InterPro" id="IPR017592">
    <property type="entry name" value="Pilus_assmbl_Flp-typ_CpaB"/>
</dbReference>
<keyword evidence="1" id="KW-1133">Transmembrane helix</keyword>
<accession>A0A7D4SHQ6</accession>
<dbReference type="SMART" id="SM00858">
    <property type="entry name" value="SAF"/>
    <property type="match status" value="1"/>
</dbReference>
<dbReference type="NCBIfam" id="TIGR03177">
    <property type="entry name" value="pilus_cpaB"/>
    <property type="match status" value="1"/>
</dbReference>
<name>A0A7D4SHQ6_9GAMM</name>
<reference evidence="3 4" key="1">
    <citation type="submission" date="2020-05" db="EMBL/GenBank/DDBJ databases">
        <title>Thiomicrorhabdus sediminis sp.nov. and Thiomicrorhabdus xiamenensis sp.nov., novel sulfur-oxidizing bacteria isolated from coastal sediment.</title>
        <authorList>
            <person name="Liu X."/>
        </authorList>
    </citation>
    <scope>NUCLEOTIDE SEQUENCE [LARGE SCALE GENOMIC DNA]</scope>
    <source>
        <strain evidence="3 4">G2</strain>
    </source>
</reference>
<dbReference type="Pfam" id="PF08666">
    <property type="entry name" value="SAF"/>
    <property type="match status" value="1"/>
</dbReference>
<evidence type="ECO:0000256" key="1">
    <source>
        <dbReference type="SAM" id="Phobius"/>
    </source>
</evidence>